<dbReference type="PANTHER" id="PTHR13887:SF56">
    <property type="entry name" value="THIOREDOXIN-LIKE REDUCTASE RV2466C"/>
    <property type="match status" value="1"/>
</dbReference>
<evidence type="ECO:0000256" key="1">
    <source>
        <dbReference type="ARBA" id="ARBA00005791"/>
    </source>
</evidence>
<name>A0A2R8BTL0_9RHOB</name>
<accession>A0A2R8BTL0</accession>
<evidence type="ECO:0000259" key="2">
    <source>
        <dbReference type="Pfam" id="PF13462"/>
    </source>
</evidence>
<dbReference type="Pfam" id="PF13462">
    <property type="entry name" value="Thioredoxin_4"/>
    <property type="match status" value="1"/>
</dbReference>
<reference evidence="3 4" key="1">
    <citation type="submission" date="2018-03" db="EMBL/GenBank/DDBJ databases">
        <authorList>
            <person name="Keele B.F."/>
        </authorList>
    </citation>
    <scope>NUCLEOTIDE SEQUENCE [LARGE SCALE GENOMIC DNA]</scope>
    <source>
        <strain evidence="3 4">CECT 8504</strain>
    </source>
</reference>
<dbReference type="Proteomes" id="UP000244912">
    <property type="component" value="Unassembled WGS sequence"/>
</dbReference>
<dbReference type="InterPro" id="IPR012336">
    <property type="entry name" value="Thioredoxin-like_fold"/>
</dbReference>
<evidence type="ECO:0000313" key="3">
    <source>
        <dbReference type="EMBL" id="SPJ23470.1"/>
    </source>
</evidence>
<feature type="domain" description="Thioredoxin-like fold" evidence="2">
    <location>
        <begin position="53"/>
        <end position="220"/>
    </location>
</feature>
<dbReference type="RefSeq" id="WP_108893298.1">
    <property type="nucleotide sequence ID" value="NZ_ONZF01000002.1"/>
</dbReference>
<keyword evidence="4" id="KW-1185">Reference proteome</keyword>
<gene>
    <name evidence="3" type="primary">bdbD_2</name>
    <name evidence="3" type="ORF">PAA8504_01281</name>
</gene>
<dbReference type="EMBL" id="ONZF01000002">
    <property type="protein sequence ID" value="SPJ23470.1"/>
    <property type="molecule type" value="Genomic_DNA"/>
</dbReference>
<dbReference type="PANTHER" id="PTHR13887">
    <property type="entry name" value="GLUTATHIONE S-TRANSFERASE KAPPA"/>
    <property type="match status" value="1"/>
</dbReference>
<organism evidence="3 4">
    <name type="scientific">Palleronia abyssalis</name>
    <dbReference type="NCBI Taxonomy" id="1501240"/>
    <lineage>
        <taxon>Bacteria</taxon>
        <taxon>Pseudomonadati</taxon>
        <taxon>Pseudomonadota</taxon>
        <taxon>Alphaproteobacteria</taxon>
        <taxon>Rhodobacterales</taxon>
        <taxon>Roseobacteraceae</taxon>
        <taxon>Palleronia</taxon>
    </lineage>
</organism>
<comment type="similarity">
    <text evidence="1">Belongs to the thioredoxin family. DsbA subfamily.</text>
</comment>
<protein>
    <submittedName>
        <fullName evidence="3">Disulfide bond formation protein D</fullName>
    </submittedName>
</protein>
<dbReference type="AlphaFoldDB" id="A0A2R8BTL0"/>
<dbReference type="OrthoDB" id="8478320at2"/>
<proteinExistence type="inferred from homology"/>
<dbReference type="InterPro" id="IPR036249">
    <property type="entry name" value="Thioredoxin-like_sf"/>
</dbReference>
<sequence>MNKIATLAATAAVAAGGIWYLSGPGDNPAMTPFTPAQAQEGEATAEASDVEIQEMTLGNEDAAVQVIEYASFTCPHCRDFHDNVFPQLKADYIDTGEIEFVYRDVYFDRYGLWASMVARCGGSEDRFFGIADLIYERQREWTQGEPAEIASNLKTIGKTAGLDEEQLDACLSDGAKAEALYANFQQNAEADDITSTPSFVIDGEKYSNMSYSEFQRILDEKLGGEG</sequence>
<dbReference type="CDD" id="cd02972">
    <property type="entry name" value="DsbA_family"/>
    <property type="match status" value="1"/>
</dbReference>
<dbReference type="SUPFAM" id="SSF52833">
    <property type="entry name" value="Thioredoxin-like"/>
    <property type="match status" value="1"/>
</dbReference>
<evidence type="ECO:0000313" key="4">
    <source>
        <dbReference type="Proteomes" id="UP000244912"/>
    </source>
</evidence>
<dbReference type="Gene3D" id="3.40.30.10">
    <property type="entry name" value="Glutaredoxin"/>
    <property type="match status" value="1"/>
</dbReference>